<dbReference type="AlphaFoldDB" id="A0AAD4X7P0"/>
<accession>A0AAD4X7P0</accession>
<name>A0AAD4X7P0_9MAGN</name>
<gene>
    <name evidence="1" type="ORF">MKW98_025176</name>
</gene>
<sequence length="97" mass="10977">MTGSFVFVGFGNPAARNSCWEEKRSNSGDIATVGFADPVDWKDRRGSHSGPYRCDPTEEFHRLKKYQQSTSRIRVIAVFREMNWFGTKGISTIDLGN</sequence>
<reference evidence="1" key="1">
    <citation type="submission" date="2022-04" db="EMBL/GenBank/DDBJ databases">
        <title>A functionally conserved STORR gene fusion in Papaver species that diverged 16.8 million years ago.</title>
        <authorList>
            <person name="Catania T."/>
        </authorList>
    </citation>
    <scope>NUCLEOTIDE SEQUENCE</scope>
    <source>
        <strain evidence="1">S-188037</strain>
    </source>
</reference>
<proteinExistence type="predicted"/>
<dbReference type="Proteomes" id="UP001202328">
    <property type="component" value="Unassembled WGS sequence"/>
</dbReference>
<comment type="caution">
    <text evidence="1">The sequence shown here is derived from an EMBL/GenBank/DDBJ whole genome shotgun (WGS) entry which is preliminary data.</text>
</comment>
<evidence type="ECO:0000313" key="2">
    <source>
        <dbReference type="Proteomes" id="UP001202328"/>
    </source>
</evidence>
<organism evidence="1 2">
    <name type="scientific">Papaver atlanticum</name>
    <dbReference type="NCBI Taxonomy" id="357466"/>
    <lineage>
        <taxon>Eukaryota</taxon>
        <taxon>Viridiplantae</taxon>
        <taxon>Streptophyta</taxon>
        <taxon>Embryophyta</taxon>
        <taxon>Tracheophyta</taxon>
        <taxon>Spermatophyta</taxon>
        <taxon>Magnoliopsida</taxon>
        <taxon>Ranunculales</taxon>
        <taxon>Papaveraceae</taxon>
        <taxon>Papaveroideae</taxon>
        <taxon>Papaver</taxon>
    </lineage>
</organism>
<protein>
    <submittedName>
        <fullName evidence="1">Uncharacterized protein</fullName>
    </submittedName>
</protein>
<evidence type="ECO:0000313" key="1">
    <source>
        <dbReference type="EMBL" id="KAI3853659.1"/>
    </source>
</evidence>
<keyword evidence="2" id="KW-1185">Reference proteome</keyword>
<dbReference type="EMBL" id="JAJJMB010015535">
    <property type="protein sequence ID" value="KAI3853659.1"/>
    <property type="molecule type" value="Genomic_DNA"/>
</dbReference>